<dbReference type="Pfam" id="PF00672">
    <property type="entry name" value="HAMP"/>
    <property type="match status" value="1"/>
</dbReference>
<dbReference type="InterPro" id="IPR050398">
    <property type="entry name" value="HssS/ArlS-like"/>
</dbReference>
<evidence type="ECO:0000256" key="14">
    <source>
        <dbReference type="SAM" id="Phobius"/>
    </source>
</evidence>
<keyword evidence="9" id="KW-0418">Kinase</keyword>
<keyword evidence="6" id="KW-0808">Transferase</keyword>
<dbReference type="InterPro" id="IPR004358">
    <property type="entry name" value="Sig_transdc_His_kin-like_C"/>
</dbReference>
<feature type="transmembrane region" description="Helical" evidence="14">
    <location>
        <begin position="57"/>
        <end position="81"/>
    </location>
</feature>
<dbReference type="SUPFAM" id="SSF158472">
    <property type="entry name" value="HAMP domain-like"/>
    <property type="match status" value="1"/>
</dbReference>
<name>A0ABQ1EX11_9BACL</name>
<dbReference type="EC" id="2.7.13.3" evidence="3"/>
<evidence type="ECO:0000313" key="18">
    <source>
        <dbReference type="Proteomes" id="UP000615455"/>
    </source>
</evidence>
<dbReference type="SUPFAM" id="SSF47384">
    <property type="entry name" value="Homodimeric domain of signal transducing histidine kinase"/>
    <property type="match status" value="1"/>
</dbReference>
<keyword evidence="13 14" id="KW-0472">Membrane</keyword>
<evidence type="ECO:0000259" key="15">
    <source>
        <dbReference type="PROSITE" id="PS50109"/>
    </source>
</evidence>
<dbReference type="InterPro" id="IPR003594">
    <property type="entry name" value="HATPase_dom"/>
</dbReference>
<keyword evidence="4" id="KW-1003">Cell membrane</keyword>
<dbReference type="PROSITE" id="PS50109">
    <property type="entry name" value="HIS_KIN"/>
    <property type="match status" value="1"/>
</dbReference>
<organism evidence="17 18">
    <name type="scientific">Paenibacillus marchantiophytorum</name>
    <dbReference type="NCBI Taxonomy" id="1619310"/>
    <lineage>
        <taxon>Bacteria</taxon>
        <taxon>Bacillati</taxon>
        <taxon>Bacillota</taxon>
        <taxon>Bacilli</taxon>
        <taxon>Bacillales</taxon>
        <taxon>Paenibacillaceae</taxon>
        <taxon>Paenibacillus</taxon>
    </lineage>
</organism>
<dbReference type="Gene3D" id="1.10.287.130">
    <property type="match status" value="1"/>
</dbReference>
<dbReference type="EMBL" id="BMHE01000023">
    <property type="protein sequence ID" value="GFZ91283.1"/>
    <property type="molecule type" value="Genomic_DNA"/>
</dbReference>
<dbReference type="Pfam" id="PF02518">
    <property type="entry name" value="HATPase_c"/>
    <property type="match status" value="1"/>
</dbReference>
<evidence type="ECO:0000256" key="4">
    <source>
        <dbReference type="ARBA" id="ARBA00022475"/>
    </source>
</evidence>
<dbReference type="SMART" id="SM00304">
    <property type="entry name" value="HAMP"/>
    <property type="match status" value="1"/>
</dbReference>
<dbReference type="PANTHER" id="PTHR45528">
    <property type="entry name" value="SENSOR HISTIDINE KINASE CPXA"/>
    <property type="match status" value="1"/>
</dbReference>
<dbReference type="SMART" id="SM00388">
    <property type="entry name" value="HisKA"/>
    <property type="match status" value="1"/>
</dbReference>
<sequence length="381" mass="43802">MNRDFLSLLNWKKSIRLRLLGSLLFSLVAAFFGTSLINDFLNFILPQIIVMKSESEALSFANAALSFLSFLFFFLLIFFFLMRPIVRKVRTLADGLMAIANGDLNYRVPLPGQDELGEVAQNINYMAEQLQSMMKRERQIETSKMELITHVSHDLRTPLTSIIGYLNLLKNDDYQDLDEHKRYIHNAFNKTQQMKKLIDDLFEYTRLTSGDANLSFQVIDLNSLLEQIIIEFEPIAQELSLAIRKDWEQQSLFAHVDVERLVRAIDNLLMNALKFSLKPGEITVRLAERDHLVVLAVENWGSPITKEQEKLLFERFYKAEPSRRDRDVPSGAGLGLSIANYIVELHGGRIGLKHANGHFTFFIELPKAEQITKYKGSEELI</sequence>
<keyword evidence="18" id="KW-1185">Reference proteome</keyword>
<dbReference type="Pfam" id="PF00512">
    <property type="entry name" value="HisKA"/>
    <property type="match status" value="1"/>
</dbReference>
<dbReference type="InterPro" id="IPR005467">
    <property type="entry name" value="His_kinase_dom"/>
</dbReference>
<dbReference type="InterPro" id="IPR003660">
    <property type="entry name" value="HAMP_dom"/>
</dbReference>
<evidence type="ECO:0000256" key="8">
    <source>
        <dbReference type="ARBA" id="ARBA00022741"/>
    </source>
</evidence>
<keyword evidence="10" id="KW-0067">ATP-binding</keyword>
<evidence type="ECO:0000256" key="3">
    <source>
        <dbReference type="ARBA" id="ARBA00012438"/>
    </source>
</evidence>
<proteinExistence type="predicted"/>
<dbReference type="PRINTS" id="PR00344">
    <property type="entry name" value="BCTRLSENSOR"/>
</dbReference>
<feature type="domain" description="HAMP" evidence="16">
    <location>
        <begin position="83"/>
        <end position="135"/>
    </location>
</feature>
<evidence type="ECO:0000256" key="1">
    <source>
        <dbReference type="ARBA" id="ARBA00000085"/>
    </source>
</evidence>
<dbReference type="CDD" id="cd00075">
    <property type="entry name" value="HATPase"/>
    <property type="match status" value="1"/>
</dbReference>
<feature type="transmembrane region" description="Helical" evidence="14">
    <location>
        <begin position="20"/>
        <end position="37"/>
    </location>
</feature>
<dbReference type="Proteomes" id="UP000615455">
    <property type="component" value="Unassembled WGS sequence"/>
</dbReference>
<keyword evidence="11 14" id="KW-1133">Transmembrane helix</keyword>
<dbReference type="PANTHER" id="PTHR45528:SF8">
    <property type="entry name" value="HISTIDINE KINASE"/>
    <property type="match status" value="1"/>
</dbReference>
<gene>
    <name evidence="17" type="ORF">GCM10008018_42000</name>
</gene>
<dbReference type="CDD" id="cd00082">
    <property type="entry name" value="HisKA"/>
    <property type="match status" value="1"/>
</dbReference>
<dbReference type="RefSeq" id="WP_189014664.1">
    <property type="nucleotide sequence ID" value="NZ_BMHE01000023.1"/>
</dbReference>
<protein>
    <recommendedName>
        <fullName evidence="3">histidine kinase</fullName>
        <ecNumber evidence="3">2.7.13.3</ecNumber>
    </recommendedName>
</protein>
<dbReference type="InterPro" id="IPR003661">
    <property type="entry name" value="HisK_dim/P_dom"/>
</dbReference>
<keyword evidence="5" id="KW-0597">Phosphoprotein</keyword>
<dbReference type="InterPro" id="IPR036890">
    <property type="entry name" value="HATPase_C_sf"/>
</dbReference>
<dbReference type="CDD" id="cd06225">
    <property type="entry name" value="HAMP"/>
    <property type="match status" value="1"/>
</dbReference>
<evidence type="ECO:0000256" key="9">
    <source>
        <dbReference type="ARBA" id="ARBA00022777"/>
    </source>
</evidence>
<dbReference type="SUPFAM" id="SSF55874">
    <property type="entry name" value="ATPase domain of HSP90 chaperone/DNA topoisomerase II/histidine kinase"/>
    <property type="match status" value="1"/>
</dbReference>
<evidence type="ECO:0000256" key="12">
    <source>
        <dbReference type="ARBA" id="ARBA00023012"/>
    </source>
</evidence>
<evidence type="ECO:0000256" key="2">
    <source>
        <dbReference type="ARBA" id="ARBA00004651"/>
    </source>
</evidence>
<evidence type="ECO:0000256" key="5">
    <source>
        <dbReference type="ARBA" id="ARBA00022553"/>
    </source>
</evidence>
<evidence type="ECO:0000256" key="13">
    <source>
        <dbReference type="ARBA" id="ARBA00023136"/>
    </source>
</evidence>
<comment type="subcellular location">
    <subcellularLocation>
        <location evidence="2">Cell membrane</location>
        <topology evidence="2">Multi-pass membrane protein</topology>
    </subcellularLocation>
</comment>
<accession>A0ABQ1EX11</accession>
<keyword evidence="12" id="KW-0902">Two-component regulatory system</keyword>
<evidence type="ECO:0000256" key="7">
    <source>
        <dbReference type="ARBA" id="ARBA00022692"/>
    </source>
</evidence>
<keyword evidence="8" id="KW-0547">Nucleotide-binding</keyword>
<dbReference type="Gene3D" id="3.30.565.10">
    <property type="entry name" value="Histidine kinase-like ATPase, C-terminal domain"/>
    <property type="match status" value="1"/>
</dbReference>
<keyword evidence="7 14" id="KW-0812">Transmembrane</keyword>
<reference evidence="18" key="1">
    <citation type="journal article" date="2019" name="Int. J. Syst. Evol. Microbiol.">
        <title>The Global Catalogue of Microorganisms (GCM) 10K type strain sequencing project: providing services to taxonomists for standard genome sequencing and annotation.</title>
        <authorList>
            <consortium name="The Broad Institute Genomics Platform"/>
            <consortium name="The Broad Institute Genome Sequencing Center for Infectious Disease"/>
            <person name="Wu L."/>
            <person name="Ma J."/>
        </authorList>
    </citation>
    <scope>NUCLEOTIDE SEQUENCE [LARGE SCALE GENOMIC DNA]</scope>
    <source>
        <strain evidence="18">CGMCC 1.15043</strain>
    </source>
</reference>
<dbReference type="PROSITE" id="PS50885">
    <property type="entry name" value="HAMP"/>
    <property type="match status" value="1"/>
</dbReference>
<evidence type="ECO:0000256" key="6">
    <source>
        <dbReference type="ARBA" id="ARBA00022679"/>
    </source>
</evidence>
<evidence type="ECO:0000313" key="17">
    <source>
        <dbReference type="EMBL" id="GFZ91283.1"/>
    </source>
</evidence>
<comment type="catalytic activity">
    <reaction evidence="1">
        <text>ATP + protein L-histidine = ADP + protein N-phospho-L-histidine.</text>
        <dbReference type="EC" id="2.7.13.3"/>
    </reaction>
</comment>
<evidence type="ECO:0000256" key="11">
    <source>
        <dbReference type="ARBA" id="ARBA00022989"/>
    </source>
</evidence>
<dbReference type="SMART" id="SM00387">
    <property type="entry name" value="HATPase_c"/>
    <property type="match status" value="1"/>
</dbReference>
<evidence type="ECO:0000259" key="16">
    <source>
        <dbReference type="PROSITE" id="PS50885"/>
    </source>
</evidence>
<dbReference type="Gene3D" id="6.10.340.10">
    <property type="match status" value="1"/>
</dbReference>
<dbReference type="InterPro" id="IPR036097">
    <property type="entry name" value="HisK_dim/P_sf"/>
</dbReference>
<comment type="caution">
    <text evidence="17">The sequence shown here is derived from an EMBL/GenBank/DDBJ whole genome shotgun (WGS) entry which is preliminary data.</text>
</comment>
<feature type="domain" description="Histidine kinase" evidence="15">
    <location>
        <begin position="150"/>
        <end position="369"/>
    </location>
</feature>
<evidence type="ECO:0000256" key="10">
    <source>
        <dbReference type="ARBA" id="ARBA00022840"/>
    </source>
</evidence>